<dbReference type="NCBIfam" id="TIGR00229">
    <property type="entry name" value="sensory_box"/>
    <property type="match status" value="1"/>
</dbReference>
<dbReference type="PROSITE" id="PS50112">
    <property type="entry name" value="PAS"/>
    <property type="match status" value="1"/>
</dbReference>
<dbReference type="PROSITE" id="PS50113">
    <property type="entry name" value="PAC"/>
    <property type="match status" value="1"/>
</dbReference>
<evidence type="ECO:0000259" key="2">
    <source>
        <dbReference type="PROSITE" id="PS50112"/>
    </source>
</evidence>
<dbReference type="PANTHER" id="PTHR44757">
    <property type="entry name" value="DIGUANYLATE CYCLASE DGCP"/>
    <property type="match status" value="1"/>
</dbReference>
<evidence type="ECO:0000313" key="4">
    <source>
        <dbReference type="EMBL" id="EQD46944.1"/>
    </source>
</evidence>
<accession>T1B248</accession>
<protein>
    <submittedName>
        <fullName evidence="4">PAS/PAC sensor signal transduction histidine kinase</fullName>
    </submittedName>
</protein>
<dbReference type="CDD" id="cd00130">
    <property type="entry name" value="PAS"/>
    <property type="match status" value="1"/>
</dbReference>
<reference evidence="4" key="2">
    <citation type="journal article" date="2014" name="ISME J.">
        <title>Microbial stratification in low pH oxic and suboxic macroscopic growths along an acid mine drainage.</title>
        <authorList>
            <person name="Mendez-Garcia C."/>
            <person name="Mesa V."/>
            <person name="Sprenger R.R."/>
            <person name="Richter M."/>
            <person name="Diez M.S."/>
            <person name="Solano J."/>
            <person name="Bargiela R."/>
            <person name="Golyshina O.V."/>
            <person name="Manteca A."/>
            <person name="Ramos J.L."/>
            <person name="Gallego J.R."/>
            <person name="Llorente I."/>
            <person name="Martins Dos Santos V.A."/>
            <person name="Jensen O.N."/>
            <person name="Pelaez A.I."/>
            <person name="Sanchez J."/>
            <person name="Ferrer M."/>
        </authorList>
    </citation>
    <scope>NUCLEOTIDE SEQUENCE</scope>
</reference>
<dbReference type="Pfam" id="PF13426">
    <property type="entry name" value="PAS_9"/>
    <property type="match status" value="1"/>
</dbReference>
<dbReference type="InterPro" id="IPR000700">
    <property type="entry name" value="PAS-assoc_C"/>
</dbReference>
<proteinExistence type="predicted"/>
<keyword evidence="4" id="KW-0418">Kinase</keyword>
<dbReference type="EMBL" id="AUZY01008235">
    <property type="protein sequence ID" value="EQD46944.1"/>
    <property type="molecule type" value="Genomic_DNA"/>
</dbReference>
<dbReference type="Gene3D" id="3.30.450.20">
    <property type="entry name" value="PAS domain"/>
    <property type="match status" value="1"/>
</dbReference>
<dbReference type="SUPFAM" id="SSF55785">
    <property type="entry name" value="PYP-like sensor domain (PAS domain)"/>
    <property type="match status" value="1"/>
</dbReference>
<dbReference type="InterPro" id="IPR035965">
    <property type="entry name" value="PAS-like_dom_sf"/>
</dbReference>
<organism evidence="4">
    <name type="scientific">mine drainage metagenome</name>
    <dbReference type="NCBI Taxonomy" id="410659"/>
    <lineage>
        <taxon>unclassified sequences</taxon>
        <taxon>metagenomes</taxon>
        <taxon>ecological metagenomes</taxon>
    </lineage>
</organism>
<feature type="region of interest" description="Disordered" evidence="1">
    <location>
        <begin position="138"/>
        <end position="160"/>
    </location>
</feature>
<comment type="caution">
    <text evidence="4">The sequence shown here is derived from an EMBL/GenBank/DDBJ whole genome shotgun (WGS) entry which is preliminary data.</text>
</comment>
<keyword evidence="4" id="KW-0808">Transferase</keyword>
<dbReference type="AlphaFoldDB" id="T1B248"/>
<reference evidence="4" key="1">
    <citation type="submission" date="2013-08" db="EMBL/GenBank/DDBJ databases">
        <authorList>
            <person name="Mendez C."/>
            <person name="Richter M."/>
            <person name="Ferrer M."/>
            <person name="Sanchez J."/>
        </authorList>
    </citation>
    <scope>NUCLEOTIDE SEQUENCE</scope>
</reference>
<dbReference type="InterPro" id="IPR001610">
    <property type="entry name" value="PAC"/>
</dbReference>
<dbReference type="PANTHER" id="PTHR44757:SF2">
    <property type="entry name" value="BIOFILM ARCHITECTURE MAINTENANCE PROTEIN MBAA"/>
    <property type="match status" value="1"/>
</dbReference>
<sequence>MRSAAPELARSTLDAAPDAMVLIDSAGIIRFVNRRVSTLFGYSHDELVGRHVELLMPERFQDRHVHHRGDYGRNMRTRLMDQSLPLFGRRRDGSEFPVEISLSPIEQQDDELLIAAAIRDVTDRKLIEAELIAARAASEEARRGAESAQAAAEQAREMAD</sequence>
<feature type="domain" description="PAS" evidence="2">
    <location>
        <begin position="5"/>
        <end position="58"/>
    </location>
</feature>
<dbReference type="InterPro" id="IPR052155">
    <property type="entry name" value="Biofilm_reg_signaling"/>
</dbReference>
<dbReference type="InterPro" id="IPR000014">
    <property type="entry name" value="PAS"/>
</dbReference>
<dbReference type="SMART" id="SM00091">
    <property type="entry name" value="PAS"/>
    <property type="match status" value="1"/>
</dbReference>
<feature type="domain" description="PAC" evidence="3">
    <location>
        <begin position="73"/>
        <end position="133"/>
    </location>
</feature>
<gene>
    <name evidence="4" type="ORF">B1B_12566</name>
</gene>
<evidence type="ECO:0000256" key="1">
    <source>
        <dbReference type="SAM" id="MobiDB-lite"/>
    </source>
</evidence>
<evidence type="ECO:0000259" key="3">
    <source>
        <dbReference type="PROSITE" id="PS50113"/>
    </source>
</evidence>
<feature type="non-terminal residue" evidence="4">
    <location>
        <position position="160"/>
    </location>
</feature>
<dbReference type="GO" id="GO:0016301">
    <property type="term" value="F:kinase activity"/>
    <property type="evidence" value="ECO:0007669"/>
    <property type="project" value="UniProtKB-KW"/>
</dbReference>
<dbReference type="SMART" id="SM00086">
    <property type="entry name" value="PAC"/>
    <property type="match status" value="1"/>
</dbReference>
<name>T1B248_9ZZZZ</name>